<dbReference type="HOGENOM" id="CLU_012595_1_0_1"/>
<dbReference type="eggNOG" id="KOG1356">
    <property type="taxonomic scope" value="Eukaryota"/>
</dbReference>
<feature type="region of interest" description="Disordered" evidence="4">
    <location>
        <begin position="478"/>
        <end position="519"/>
    </location>
</feature>
<dbReference type="GO" id="GO:0000118">
    <property type="term" value="C:histone deacetylase complex"/>
    <property type="evidence" value="ECO:0007669"/>
    <property type="project" value="TreeGrafter"/>
</dbReference>
<feature type="region of interest" description="Disordered" evidence="4">
    <location>
        <begin position="876"/>
        <end position="903"/>
    </location>
</feature>
<dbReference type="GO" id="GO:0031490">
    <property type="term" value="F:chromatin DNA binding"/>
    <property type="evidence" value="ECO:0007669"/>
    <property type="project" value="TreeGrafter"/>
</dbReference>
<feature type="compositionally biased region" description="Acidic residues" evidence="4">
    <location>
        <begin position="91"/>
        <end position="103"/>
    </location>
</feature>
<dbReference type="Pfam" id="PF02373">
    <property type="entry name" value="JmjC"/>
    <property type="match status" value="1"/>
</dbReference>
<comment type="caution">
    <text evidence="6">The sequence shown here is derived from an EMBL/GenBank/DDBJ whole genome shotgun (WGS) entry which is preliminary data.</text>
</comment>
<dbReference type="SMART" id="SM00558">
    <property type="entry name" value="JmjC"/>
    <property type="match status" value="1"/>
</dbReference>
<dbReference type="PROSITE" id="PS51184">
    <property type="entry name" value="JMJC"/>
    <property type="match status" value="1"/>
</dbReference>
<keyword evidence="3" id="KW-0539">Nucleus</keyword>
<feature type="compositionally biased region" description="Low complexity" evidence="4">
    <location>
        <begin position="227"/>
        <end position="254"/>
    </location>
</feature>
<evidence type="ECO:0000256" key="3">
    <source>
        <dbReference type="ARBA" id="ARBA00023242"/>
    </source>
</evidence>
<keyword evidence="7" id="KW-1185">Reference proteome</keyword>
<keyword evidence="2" id="KW-0479">Metal-binding</keyword>
<protein>
    <recommendedName>
        <fullName evidence="5">JmjC domain-containing protein</fullName>
    </recommendedName>
</protein>
<feature type="compositionally biased region" description="Basic and acidic residues" evidence="4">
    <location>
        <begin position="883"/>
        <end position="892"/>
    </location>
</feature>
<evidence type="ECO:0000256" key="4">
    <source>
        <dbReference type="SAM" id="MobiDB-lite"/>
    </source>
</evidence>
<evidence type="ECO:0000256" key="1">
    <source>
        <dbReference type="ARBA" id="ARBA00004123"/>
    </source>
</evidence>
<dbReference type="Proteomes" id="UP000006174">
    <property type="component" value="Unassembled WGS sequence"/>
</dbReference>
<evidence type="ECO:0000313" key="6">
    <source>
        <dbReference type="EMBL" id="CCF48867.1"/>
    </source>
</evidence>
<dbReference type="GO" id="GO:0046872">
    <property type="term" value="F:metal ion binding"/>
    <property type="evidence" value="ECO:0007669"/>
    <property type="project" value="UniProtKB-KW"/>
</dbReference>
<dbReference type="EMBL" id="CAGI01000138">
    <property type="protein sequence ID" value="CCF48867.1"/>
    <property type="molecule type" value="Genomic_DNA"/>
</dbReference>
<dbReference type="GO" id="GO:0003712">
    <property type="term" value="F:transcription coregulator activity"/>
    <property type="evidence" value="ECO:0007669"/>
    <property type="project" value="TreeGrafter"/>
</dbReference>
<evidence type="ECO:0000313" key="7">
    <source>
        <dbReference type="Proteomes" id="UP000006174"/>
    </source>
</evidence>
<gene>
    <name evidence="6" type="ORF">UHOR_13435</name>
</gene>
<dbReference type="GO" id="GO:0006357">
    <property type="term" value="P:regulation of transcription by RNA polymerase II"/>
    <property type="evidence" value="ECO:0007669"/>
    <property type="project" value="TreeGrafter"/>
</dbReference>
<evidence type="ECO:0000259" key="5">
    <source>
        <dbReference type="PROSITE" id="PS51184"/>
    </source>
</evidence>
<reference evidence="6 7" key="1">
    <citation type="journal article" date="2012" name="Plant Cell">
        <title>Genome comparison of barley and maize smut fungi reveals targeted loss of RNA silencing components and species-specific presence of transposable elements.</title>
        <authorList>
            <person name="Laurie J.D."/>
            <person name="Ali S."/>
            <person name="Linning R."/>
            <person name="Mannhaupt G."/>
            <person name="Wong P."/>
            <person name="Gueldener U."/>
            <person name="Muensterkoetter M."/>
            <person name="Moore R."/>
            <person name="Kahmann R."/>
            <person name="Bakkeren G."/>
            <person name="Schirawski J."/>
        </authorList>
    </citation>
    <scope>NUCLEOTIDE SEQUENCE [LARGE SCALE GENOMIC DNA]</scope>
    <source>
        <strain evidence="7">Uh4875-4</strain>
    </source>
</reference>
<dbReference type="GO" id="GO:0000785">
    <property type="term" value="C:chromatin"/>
    <property type="evidence" value="ECO:0007669"/>
    <property type="project" value="TreeGrafter"/>
</dbReference>
<evidence type="ECO:0000256" key="2">
    <source>
        <dbReference type="ARBA" id="ARBA00022723"/>
    </source>
</evidence>
<sequence length="903" mass="100337">MLQSWVPQRSAAKAAEDKVKQQISTTRASTSLSPSLARSQATRSCSASKTTPNSSASSSSDHPPPAQKAASIATVSPQPTAASIDQGESSLSEESDTEEDEIIQLDRKSPLAKSSSSSHKEAAKPATPRKKILKEPITKADDPIVQQSESQAGPSATATPSRTSSKRSAARAAQNNIQRSYSDFYMEDQVDVQEATTPAPKKPRTSTGGRLKAGHKQQKQVDPELRPPSSSSGSGSASKPRSKSSNSRTSGAASQAPNLARRFQDDNGVIWELQYTNCQRQRYTAYRKCVYCVARQAGDTCRFLGFRAFAINPATDDIYPSDAPNNPKPIFLSSPDADDVMELPSKRPLSWDGLFEAQTIVGKSLLPVLEAELAHAHQPEVLRRPREKICRQMCEFCATSIFSASWFCRRCGREYCPDCKDAIEHPNNIADPVLAKRLAMCDRFRVHPASDLVPLTRFDVALLEQELDAMRALLDRNKPSEESGITEPTQASIDATESSQSGSSSDSDQEAASINWEDVPEDRAGLTADDIIGSLNLRTFDSNSFDTNVFRREWAHGEPLLVRNVIKPMQHTWHPKELIDRYGKESCHVVRSDTDPPIVNEVSVGEFFSTFGKDRETKQQVLGSGSWKLKDWPPSAEFKAEFPELYEDFNRAVPAPEYTTREGVLNLGSCYPTGVIQPDLGPKMYNAWPASEGQGGNGTTRLHMDIADAVNIMLYASLPNGEDVPEQHQPGVAAWDIFRAEDADTLRTFLREEYAKLNFKDDPIHIQRFFISAPQRVKLWKKYGVRSWRIYQKAGEAVFIPAGCAHQVCNLTDCIKVAVDFVSPQNVERCFKLTAEFRGLVNDYKKAWKEDVLSLRTTLWYAWCTYREMDNKGPNRWAAEQTKQGEKEKKEMPSVSRMVTQGD</sequence>
<feature type="compositionally biased region" description="Polar residues" evidence="4">
    <location>
        <begin position="73"/>
        <end position="87"/>
    </location>
</feature>
<dbReference type="AlphaFoldDB" id="I2FPM4"/>
<accession>I2FPM4</accession>
<feature type="compositionally biased region" description="Low complexity" evidence="4">
    <location>
        <begin position="154"/>
        <end position="163"/>
    </location>
</feature>
<feature type="region of interest" description="Disordered" evidence="4">
    <location>
        <begin position="1"/>
        <end position="260"/>
    </location>
</feature>
<organism evidence="6 7">
    <name type="scientific">Ustilago hordei</name>
    <name type="common">Barley covered smut fungus</name>
    <dbReference type="NCBI Taxonomy" id="120017"/>
    <lineage>
        <taxon>Eukaryota</taxon>
        <taxon>Fungi</taxon>
        <taxon>Dikarya</taxon>
        <taxon>Basidiomycota</taxon>
        <taxon>Ustilaginomycotina</taxon>
        <taxon>Ustilaginomycetes</taxon>
        <taxon>Ustilaginales</taxon>
        <taxon>Ustilaginaceae</taxon>
        <taxon>Ustilago</taxon>
    </lineage>
</organism>
<dbReference type="Gene3D" id="2.60.120.650">
    <property type="entry name" value="Cupin"/>
    <property type="match status" value="1"/>
</dbReference>
<feature type="compositionally biased region" description="Low complexity" evidence="4">
    <location>
        <begin position="497"/>
        <end position="513"/>
    </location>
</feature>
<dbReference type="InterPro" id="IPR045109">
    <property type="entry name" value="LSDs-like"/>
</dbReference>
<feature type="compositionally biased region" description="Polar residues" evidence="4">
    <location>
        <begin position="486"/>
        <end position="496"/>
    </location>
</feature>
<proteinExistence type="predicted"/>
<dbReference type="OMA" id="EHQAKDF"/>
<feature type="compositionally biased region" description="Low complexity" evidence="4">
    <location>
        <begin position="46"/>
        <end position="61"/>
    </location>
</feature>
<feature type="compositionally biased region" description="Basic and acidic residues" evidence="4">
    <location>
        <begin position="133"/>
        <end position="142"/>
    </location>
</feature>
<dbReference type="CDD" id="cd19757">
    <property type="entry name" value="Bbox1"/>
    <property type="match status" value="1"/>
</dbReference>
<dbReference type="InterPro" id="IPR003347">
    <property type="entry name" value="JmjC_dom"/>
</dbReference>
<dbReference type="SUPFAM" id="SSF51197">
    <property type="entry name" value="Clavaminate synthase-like"/>
    <property type="match status" value="1"/>
</dbReference>
<dbReference type="STRING" id="1128400.I2FPM4"/>
<dbReference type="GO" id="GO:0032454">
    <property type="term" value="F:histone H3K9 demethylase activity"/>
    <property type="evidence" value="ECO:0007669"/>
    <property type="project" value="InterPro"/>
</dbReference>
<dbReference type="PANTHER" id="PTHR12549:SF38">
    <property type="entry name" value="JMJC DOMAIN-CONTAINING HISTONE DEMETHYLASE 2, ISOFORM A"/>
    <property type="match status" value="1"/>
</dbReference>
<feature type="compositionally biased region" description="Polar residues" evidence="4">
    <location>
        <begin position="21"/>
        <end position="45"/>
    </location>
</feature>
<feature type="domain" description="JmjC" evidence="5">
    <location>
        <begin position="656"/>
        <end position="838"/>
    </location>
</feature>
<comment type="subcellular location">
    <subcellularLocation>
        <location evidence="1">Nucleus</location>
    </subcellularLocation>
</comment>
<dbReference type="PANTHER" id="PTHR12549">
    <property type="entry name" value="JMJC DOMAIN-CONTAINING HISTONE DEMETHYLATION PROTEIN"/>
    <property type="match status" value="1"/>
</dbReference>
<name>I2FPM4_USTHO</name>